<dbReference type="Pfam" id="PF13193">
    <property type="entry name" value="AMP-binding_C"/>
    <property type="match status" value="1"/>
</dbReference>
<dbReference type="InterPro" id="IPR042099">
    <property type="entry name" value="ANL_N_sf"/>
</dbReference>
<protein>
    <submittedName>
        <fullName evidence="4">Long-chain fatty acid--CoA ligase</fullName>
    </submittedName>
</protein>
<dbReference type="Proteomes" id="UP000677016">
    <property type="component" value="Unassembled WGS sequence"/>
</dbReference>
<dbReference type="CDD" id="cd04433">
    <property type="entry name" value="AFD_class_I"/>
    <property type="match status" value="1"/>
</dbReference>
<evidence type="ECO:0000259" key="2">
    <source>
        <dbReference type="Pfam" id="PF00501"/>
    </source>
</evidence>
<feature type="region of interest" description="Disordered" evidence="1">
    <location>
        <begin position="1"/>
        <end position="24"/>
    </location>
</feature>
<sequence length="526" mass="54792">MTVQAIPRLAAPQATAGTSGTPEARAATVLTRTLERLACSDDAALLTPDRALTGREVVARVRATAGALADAGAGPGTVVAVLTGPNDPDVVVGRYAARLVGAGVVHLRSMNPRTDEEAFGVEAQLDVLDRTGAVAVVVDAASLERATTLRSHRPLLRVVPVGTDAATDGPAAVTVVPVPTPDAACAVVDVTSGTTGAPRLVRQSHRSRERLVERLADDLGSAPVHLLSVTPATHTTAPMLDAVLLSGGSVVLHRRFDPGAVLGAVEGGVTDLYLAVPHLCALLDDPRTATADLRSLRRVVYSGTPAAPHRVAAARRVLGRTVVQVYGTTETGGISALTPEDHDEPVLHGTVGRPFPWVDVEVRDPDTGESLPRGHAGAVWVRSGTTADGYWGEDPSALTRDGWVATGDLGALEPHGRLRLVGRLAGVIKLGGLKIYPAAIESALREHPSVSDAVVHGIRDAERREAVHAVVVPRAGQVVDEDELVAHVTARLSATHAPTRVVVWTGVPLTRSGKPDRRLVRELLGG</sequence>
<reference evidence="4" key="1">
    <citation type="submission" date="2021-04" db="EMBL/GenBank/DDBJ databases">
        <title>Phycicoccus avicenniae sp. nov., a novel endophytic actinomycetes isolated from branch of Avicennia mariana.</title>
        <authorList>
            <person name="Tuo L."/>
        </authorList>
    </citation>
    <scope>NUCLEOTIDE SEQUENCE</scope>
    <source>
        <strain evidence="4">BSK3Z-2</strain>
    </source>
</reference>
<accession>A0A941D8N2</accession>
<evidence type="ECO:0000256" key="1">
    <source>
        <dbReference type="SAM" id="MobiDB-lite"/>
    </source>
</evidence>
<dbReference type="GO" id="GO:0016878">
    <property type="term" value="F:acid-thiol ligase activity"/>
    <property type="evidence" value="ECO:0007669"/>
    <property type="project" value="UniProtKB-ARBA"/>
</dbReference>
<dbReference type="PANTHER" id="PTHR43767:SF1">
    <property type="entry name" value="NONRIBOSOMAL PEPTIDE SYNTHASE PES1 (EUROFUNG)-RELATED"/>
    <property type="match status" value="1"/>
</dbReference>
<dbReference type="InterPro" id="IPR050237">
    <property type="entry name" value="ATP-dep_AMP-bd_enzyme"/>
</dbReference>
<dbReference type="AlphaFoldDB" id="A0A941D8N2"/>
<proteinExistence type="predicted"/>
<feature type="domain" description="AMP-binding enzyme C-terminal" evidence="3">
    <location>
        <begin position="440"/>
        <end position="514"/>
    </location>
</feature>
<dbReference type="InterPro" id="IPR025110">
    <property type="entry name" value="AMP-bd_C"/>
</dbReference>
<dbReference type="Gene3D" id="3.30.300.30">
    <property type="match status" value="1"/>
</dbReference>
<feature type="domain" description="AMP-dependent synthetase/ligase" evidence="2">
    <location>
        <begin position="41"/>
        <end position="391"/>
    </location>
</feature>
<evidence type="ECO:0000313" key="5">
    <source>
        <dbReference type="Proteomes" id="UP000677016"/>
    </source>
</evidence>
<keyword evidence="5" id="KW-1185">Reference proteome</keyword>
<dbReference type="PANTHER" id="PTHR43767">
    <property type="entry name" value="LONG-CHAIN-FATTY-ACID--COA LIGASE"/>
    <property type="match status" value="1"/>
</dbReference>
<dbReference type="SUPFAM" id="SSF56801">
    <property type="entry name" value="Acetyl-CoA synthetase-like"/>
    <property type="match status" value="1"/>
</dbReference>
<evidence type="ECO:0000259" key="3">
    <source>
        <dbReference type="Pfam" id="PF13193"/>
    </source>
</evidence>
<dbReference type="EMBL" id="JAGSNF010000004">
    <property type="protein sequence ID" value="MBR7742517.1"/>
    <property type="molecule type" value="Genomic_DNA"/>
</dbReference>
<gene>
    <name evidence="4" type="ORF">KC207_04345</name>
</gene>
<dbReference type="RefSeq" id="WP_211601685.1">
    <property type="nucleotide sequence ID" value="NZ_JAGSNF010000004.1"/>
</dbReference>
<comment type="caution">
    <text evidence="4">The sequence shown here is derived from an EMBL/GenBank/DDBJ whole genome shotgun (WGS) entry which is preliminary data.</text>
</comment>
<dbReference type="Gene3D" id="3.40.50.12780">
    <property type="entry name" value="N-terminal domain of ligase-like"/>
    <property type="match status" value="1"/>
</dbReference>
<name>A0A941D8N2_9MICO</name>
<evidence type="ECO:0000313" key="4">
    <source>
        <dbReference type="EMBL" id="MBR7742517.1"/>
    </source>
</evidence>
<dbReference type="Pfam" id="PF00501">
    <property type="entry name" value="AMP-binding"/>
    <property type="match status" value="1"/>
</dbReference>
<keyword evidence="4" id="KW-0436">Ligase</keyword>
<dbReference type="InterPro" id="IPR000873">
    <property type="entry name" value="AMP-dep_synth/lig_dom"/>
</dbReference>
<organism evidence="4 5">
    <name type="scientific">Phycicoccus avicenniae</name>
    <dbReference type="NCBI Taxonomy" id="2828860"/>
    <lineage>
        <taxon>Bacteria</taxon>
        <taxon>Bacillati</taxon>
        <taxon>Actinomycetota</taxon>
        <taxon>Actinomycetes</taxon>
        <taxon>Micrococcales</taxon>
        <taxon>Intrasporangiaceae</taxon>
        <taxon>Phycicoccus</taxon>
    </lineage>
</organism>
<dbReference type="InterPro" id="IPR045851">
    <property type="entry name" value="AMP-bd_C_sf"/>
</dbReference>